<sequence length="126" mass="13499">MSDIAVMALVGVGGAIGALLRYGIGRWVVKNRRPSYYGTLIVNLVGSFAIGVFLGLQFEQEHLMANRIAVVGLLGGFTTYSTLNVQKVTMRDRESKRTIGIYLAATYIGGFGLTALGVGLGYLLHT</sequence>
<keyword evidence="6 10" id="KW-0407">Ion channel</keyword>
<feature type="transmembrane region" description="Helical" evidence="10">
    <location>
        <begin position="6"/>
        <end position="24"/>
    </location>
</feature>
<evidence type="ECO:0000256" key="9">
    <source>
        <dbReference type="ARBA" id="ARBA00049940"/>
    </source>
</evidence>
<dbReference type="PANTHER" id="PTHR28259">
    <property type="entry name" value="FLUORIDE EXPORT PROTEIN 1-RELATED"/>
    <property type="match status" value="1"/>
</dbReference>
<evidence type="ECO:0000256" key="8">
    <source>
        <dbReference type="ARBA" id="ARBA00035585"/>
    </source>
</evidence>
<keyword evidence="5 10" id="KW-0472">Membrane</keyword>
<evidence type="ECO:0000313" key="11">
    <source>
        <dbReference type="EMBL" id="BBI34576.1"/>
    </source>
</evidence>
<protein>
    <recommendedName>
        <fullName evidence="10">Fluoride-specific ion channel FluC</fullName>
    </recommendedName>
</protein>
<keyword evidence="2 10" id="KW-1003">Cell membrane</keyword>
<keyword evidence="10" id="KW-0406">Ion transport</keyword>
<evidence type="ECO:0000256" key="5">
    <source>
        <dbReference type="ARBA" id="ARBA00023136"/>
    </source>
</evidence>
<dbReference type="EMBL" id="AP019400">
    <property type="protein sequence ID" value="BBI34576.1"/>
    <property type="molecule type" value="Genomic_DNA"/>
</dbReference>
<accession>A0A3T1D920</accession>
<feature type="transmembrane region" description="Helical" evidence="10">
    <location>
        <begin position="64"/>
        <end position="83"/>
    </location>
</feature>
<dbReference type="KEGG" id="cohn:KCTCHS21_39750"/>
<dbReference type="GO" id="GO:0140114">
    <property type="term" value="P:cellular detoxification of fluoride"/>
    <property type="evidence" value="ECO:0007669"/>
    <property type="project" value="UniProtKB-UniRule"/>
</dbReference>
<comment type="catalytic activity">
    <reaction evidence="8">
        <text>fluoride(in) = fluoride(out)</text>
        <dbReference type="Rhea" id="RHEA:76159"/>
        <dbReference type="ChEBI" id="CHEBI:17051"/>
    </reaction>
    <physiologicalReaction direction="left-to-right" evidence="8">
        <dbReference type="Rhea" id="RHEA:76160"/>
    </physiologicalReaction>
</comment>
<keyword evidence="10" id="KW-0813">Transport</keyword>
<evidence type="ECO:0000256" key="7">
    <source>
        <dbReference type="ARBA" id="ARBA00035120"/>
    </source>
</evidence>
<feature type="binding site" evidence="10">
    <location>
        <position position="75"/>
    </location>
    <ligand>
        <name>Na(+)</name>
        <dbReference type="ChEBI" id="CHEBI:29101"/>
        <note>structural</note>
    </ligand>
</feature>
<feature type="transmembrane region" description="Helical" evidence="10">
    <location>
        <begin position="36"/>
        <end position="58"/>
    </location>
</feature>
<evidence type="ECO:0000256" key="1">
    <source>
        <dbReference type="ARBA" id="ARBA00004651"/>
    </source>
</evidence>
<feature type="transmembrane region" description="Helical" evidence="10">
    <location>
        <begin position="104"/>
        <end position="124"/>
    </location>
</feature>
<dbReference type="AlphaFoldDB" id="A0A3T1D920"/>
<dbReference type="RefSeq" id="WP_130612127.1">
    <property type="nucleotide sequence ID" value="NZ_AP019400.1"/>
</dbReference>
<dbReference type="Proteomes" id="UP000289856">
    <property type="component" value="Chromosome"/>
</dbReference>
<gene>
    <name evidence="10 11" type="primary">crcB</name>
    <name evidence="10" type="synonym">fluC</name>
    <name evidence="11" type="ORF">KCTCHS21_39750</name>
</gene>
<feature type="binding site" evidence="10">
    <location>
        <position position="78"/>
    </location>
    <ligand>
        <name>Na(+)</name>
        <dbReference type="ChEBI" id="CHEBI:29101"/>
        <note>structural</note>
    </ligand>
</feature>
<comment type="similarity">
    <text evidence="7 10">Belongs to the fluoride channel Fluc/FEX (TC 1.A.43) family.</text>
</comment>
<keyword evidence="12" id="KW-1185">Reference proteome</keyword>
<reference evidence="11 12" key="1">
    <citation type="submission" date="2019-01" db="EMBL/GenBank/DDBJ databases">
        <title>Complete genome sequence of Cohnella hallensis HS21 isolated from Korean fir (Abies koreana) rhizospheric soil.</title>
        <authorList>
            <person name="Jiang L."/>
            <person name="Kang S.W."/>
            <person name="Kim S."/>
            <person name="Jung J."/>
            <person name="Kim C.Y."/>
            <person name="Kim D.H."/>
            <person name="Kim S.W."/>
            <person name="Lee J."/>
        </authorList>
    </citation>
    <scope>NUCLEOTIDE SEQUENCE [LARGE SCALE GENOMIC DNA]</scope>
    <source>
        <strain evidence="11 12">HS21</strain>
    </source>
</reference>
<dbReference type="GO" id="GO:0046872">
    <property type="term" value="F:metal ion binding"/>
    <property type="evidence" value="ECO:0007669"/>
    <property type="project" value="UniProtKB-KW"/>
</dbReference>
<evidence type="ECO:0000256" key="3">
    <source>
        <dbReference type="ARBA" id="ARBA00022692"/>
    </source>
</evidence>
<evidence type="ECO:0000256" key="4">
    <source>
        <dbReference type="ARBA" id="ARBA00022989"/>
    </source>
</evidence>
<keyword evidence="10" id="KW-0915">Sodium</keyword>
<keyword evidence="10" id="KW-0479">Metal-binding</keyword>
<keyword evidence="4 10" id="KW-1133">Transmembrane helix</keyword>
<name>A0A3T1D920_9BACL</name>
<evidence type="ECO:0000313" key="12">
    <source>
        <dbReference type="Proteomes" id="UP000289856"/>
    </source>
</evidence>
<evidence type="ECO:0000256" key="6">
    <source>
        <dbReference type="ARBA" id="ARBA00023303"/>
    </source>
</evidence>
<dbReference type="InterPro" id="IPR003691">
    <property type="entry name" value="FluC"/>
</dbReference>
<dbReference type="GO" id="GO:0005886">
    <property type="term" value="C:plasma membrane"/>
    <property type="evidence" value="ECO:0007669"/>
    <property type="project" value="UniProtKB-SubCell"/>
</dbReference>
<comment type="activity regulation">
    <text evidence="10">Na(+) is not transported, but it plays an essential structural role and its presence is essential for fluoride channel function.</text>
</comment>
<keyword evidence="3 10" id="KW-0812">Transmembrane</keyword>
<organism evidence="11 12">
    <name type="scientific">Cohnella abietis</name>
    <dbReference type="NCBI Taxonomy" id="2507935"/>
    <lineage>
        <taxon>Bacteria</taxon>
        <taxon>Bacillati</taxon>
        <taxon>Bacillota</taxon>
        <taxon>Bacilli</taxon>
        <taxon>Bacillales</taxon>
        <taxon>Paenibacillaceae</taxon>
        <taxon>Cohnella</taxon>
    </lineage>
</organism>
<proteinExistence type="inferred from homology"/>
<dbReference type="OrthoDB" id="9815830at2"/>
<dbReference type="Pfam" id="PF02537">
    <property type="entry name" value="CRCB"/>
    <property type="match status" value="1"/>
</dbReference>
<comment type="function">
    <text evidence="9 10">Fluoride-specific ion channel. Important for reducing fluoride concentration in the cell, thus reducing its toxicity.</text>
</comment>
<evidence type="ECO:0000256" key="10">
    <source>
        <dbReference type="HAMAP-Rule" id="MF_00454"/>
    </source>
</evidence>
<dbReference type="HAMAP" id="MF_00454">
    <property type="entry name" value="FluC"/>
    <property type="match status" value="1"/>
</dbReference>
<comment type="subcellular location">
    <subcellularLocation>
        <location evidence="1 10">Cell membrane</location>
        <topology evidence="1 10">Multi-pass membrane protein</topology>
    </subcellularLocation>
</comment>
<dbReference type="GO" id="GO:0062054">
    <property type="term" value="F:fluoride channel activity"/>
    <property type="evidence" value="ECO:0007669"/>
    <property type="project" value="UniProtKB-UniRule"/>
</dbReference>
<evidence type="ECO:0000256" key="2">
    <source>
        <dbReference type="ARBA" id="ARBA00022475"/>
    </source>
</evidence>
<dbReference type="PANTHER" id="PTHR28259:SF1">
    <property type="entry name" value="FLUORIDE EXPORT PROTEIN 1-RELATED"/>
    <property type="match status" value="1"/>
</dbReference>